<name>A0A850T7E7_9BACT</name>
<organism evidence="1 2">
    <name type="scientific">Desulfobacter latus</name>
    <dbReference type="NCBI Taxonomy" id="2292"/>
    <lineage>
        <taxon>Bacteria</taxon>
        <taxon>Pseudomonadati</taxon>
        <taxon>Thermodesulfobacteriota</taxon>
        <taxon>Desulfobacteria</taxon>
        <taxon>Desulfobacterales</taxon>
        <taxon>Desulfobacteraceae</taxon>
        <taxon>Desulfobacter</taxon>
    </lineage>
</organism>
<dbReference type="EMBL" id="JACADJ010000008">
    <property type="protein sequence ID" value="NWH04157.1"/>
    <property type="molecule type" value="Genomic_DNA"/>
</dbReference>
<protein>
    <recommendedName>
        <fullName evidence="3">DUF4412 domain-containing protein</fullName>
    </recommendedName>
</protein>
<sequence>MINYFGMLLGIWLTLVCAMPASICFGDVLFVHDYHSDEYLMGKMESELRVGYTPRAMLVDKQTHYTGSWMKRFFGEIKTQRDTTHFLLEKRQIREIDWYKNKILILPFENILHVRMLQPNNAMTEGAAEIINARYEVADPMFTITVAPETKTVGGYPCRYIEAGLRLETRDLKKNAASITLIRQNLWVSDAVPGADQYDDFHRHLAETLGLEAERLGQLNFLLRYWQGPLDPIRESLIQIKGYPVQNDFSVQAQYVKNTNTPTPDVISKMIKKERMTLSDAKVIETLDESRFAAVGPFSEMILK</sequence>
<comment type="caution">
    <text evidence="1">The sequence shown here is derived from an EMBL/GenBank/DDBJ whole genome shotgun (WGS) entry which is preliminary data.</text>
</comment>
<keyword evidence="2" id="KW-1185">Reference proteome</keyword>
<reference evidence="1 2" key="1">
    <citation type="submission" date="2020-06" db="EMBL/GenBank/DDBJ databases">
        <title>High-quality draft genome of sulfate reducer Desulfobacter latus type strain AcrS2 isolated from marine sediment.</title>
        <authorList>
            <person name="Hoppe M."/>
            <person name="Larsen C.K."/>
            <person name="Marshall I.P.G."/>
            <person name="Schramm A."/>
            <person name="Marietou A.G."/>
        </authorList>
    </citation>
    <scope>NUCLEOTIDE SEQUENCE [LARGE SCALE GENOMIC DNA]</scope>
    <source>
        <strain evidence="1 2">AcRS2</strain>
    </source>
</reference>
<dbReference type="AlphaFoldDB" id="A0A850T7E7"/>
<evidence type="ECO:0000313" key="2">
    <source>
        <dbReference type="Proteomes" id="UP000553343"/>
    </source>
</evidence>
<gene>
    <name evidence="1" type="ORF">HXW94_03985</name>
</gene>
<dbReference type="Proteomes" id="UP000553343">
    <property type="component" value="Unassembled WGS sequence"/>
</dbReference>
<proteinExistence type="predicted"/>
<evidence type="ECO:0000313" key="1">
    <source>
        <dbReference type="EMBL" id="NWH04157.1"/>
    </source>
</evidence>
<evidence type="ECO:0008006" key="3">
    <source>
        <dbReference type="Google" id="ProtNLM"/>
    </source>
</evidence>
<dbReference type="RefSeq" id="WP_218576557.1">
    <property type="nucleotide sequence ID" value="NZ_JACADJ010000008.1"/>
</dbReference>
<accession>A0A850T7E7</accession>